<gene>
    <name evidence="10" type="ORF">ACFSTE_09860</name>
</gene>
<comment type="similarity">
    <text evidence="2">Belongs to the ABC-4 integral membrane protein family. LolC/E subfamily.</text>
</comment>
<keyword evidence="4 7" id="KW-0812">Transmembrane</keyword>
<name>A0ABW5N8H1_9FLAO</name>
<evidence type="ECO:0000259" key="9">
    <source>
        <dbReference type="Pfam" id="PF12704"/>
    </source>
</evidence>
<dbReference type="InterPro" id="IPR025857">
    <property type="entry name" value="MacB_PCD"/>
</dbReference>
<keyword evidence="3" id="KW-1003">Cell membrane</keyword>
<evidence type="ECO:0000256" key="1">
    <source>
        <dbReference type="ARBA" id="ARBA00004651"/>
    </source>
</evidence>
<evidence type="ECO:0000256" key="2">
    <source>
        <dbReference type="ARBA" id="ARBA00005236"/>
    </source>
</evidence>
<evidence type="ECO:0000313" key="10">
    <source>
        <dbReference type="EMBL" id="MFD2591136.1"/>
    </source>
</evidence>
<feature type="transmembrane region" description="Helical" evidence="7">
    <location>
        <begin position="21"/>
        <end position="45"/>
    </location>
</feature>
<evidence type="ECO:0000313" key="11">
    <source>
        <dbReference type="Proteomes" id="UP001597459"/>
    </source>
</evidence>
<evidence type="ECO:0000256" key="3">
    <source>
        <dbReference type="ARBA" id="ARBA00022475"/>
    </source>
</evidence>
<feature type="transmembrane region" description="Helical" evidence="7">
    <location>
        <begin position="327"/>
        <end position="353"/>
    </location>
</feature>
<evidence type="ECO:0000259" key="8">
    <source>
        <dbReference type="Pfam" id="PF02687"/>
    </source>
</evidence>
<accession>A0ABW5N8H1</accession>
<organism evidence="10 11">
    <name type="scientific">Aquimarina hainanensis</name>
    <dbReference type="NCBI Taxonomy" id="1578017"/>
    <lineage>
        <taxon>Bacteria</taxon>
        <taxon>Pseudomonadati</taxon>
        <taxon>Bacteroidota</taxon>
        <taxon>Flavobacteriia</taxon>
        <taxon>Flavobacteriales</taxon>
        <taxon>Flavobacteriaceae</taxon>
        <taxon>Aquimarina</taxon>
    </lineage>
</organism>
<proteinExistence type="inferred from homology"/>
<evidence type="ECO:0000256" key="4">
    <source>
        <dbReference type="ARBA" id="ARBA00022692"/>
    </source>
</evidence>
<feature type="transmembrane region" description="Helical" evidence="7">
    <location>
        <begin position="378"/>
        <end position="403"/>
    </location>
</feature>
<feature type="domain" description="MacB-like periplasmic core" evidence="9">
    <location>
        <begin position="28"/>
        <end position="219"/>
    </location>
</feature>
<reference evidence="11" key="1">
    <citation type="journal article" date="2019" name="Int. J. Syst. Evol. Microbiol.">
        <title>The Global Catalogue of Microorganisms (GCM) 10K type strain sequencing project: providing services to taxonomists for standard genome sequencing and annotation.</title>
        <authorList>
            <consortium name="The Broad Institute Genomics Platform"/>
            <consortium name="The Broad Institute Genome Sequencing Center for Infectious Disease"/>
            <person name="Wu L."/>
            <person name="Ma J."/>
        </authorList>
    </citation>
    <scope>NUCLEOTIDE SEQUENCE [LARGE SCALE GENOMIC DNA]</scope>
    <source>
        <strain evidence="11">KCTC 42423</strain>
    </source>
</reference>
<evidence type="ECO:0000256" key="5">
    <source>
        <dbReference type="ARBA" id="ARBA00022989"/>
    </source>
</evidence>
<comment type="caution">
    <text evidence="10">The sequence shown here is derived from an EMBL/GenBank/DDBJ whole genome shotgun (WGS) entry which is preliminary data.</text>
</comment>
<dbReference type="Pfam" id="PF02687">
    <property type="entry name" value="FtsX"/>
    <property type="match status" value="1"/>
</dbReference>
<evidence type="ECO:0000256" key="6">
    <source>
        <dbReference type="ARBA" id="ARBA00023136"/>
    </source>
</evidence>
<protein>
    <submittedName>
        <fullName evidence="10">ABC transporter permease</fullName>
    </submittedName>
</protein>
<keyword evidence="6 7" id="KW-0472">Membrane</keyword>
<comment type="subcellular location">
    <subcellularLocation>
        <location evidence="1">Cell membrane</location>
        <topology evidence="1">Multi-pass membrane protein</topology>
    </subcellularLocation>
</comment>
<dbReference type="PANTHER" id="PTHR30489:SF0">
    <property type="entry name" value="LIPOPROTEIN-RELEASING SYSTEM TRANSMEMBRANE PROTEIN LOLE"/>
    <property type="match status" value="1"/>
</dbReference>
<dbReference type="PANTHER" id="PTHR30489">
    <property type="entry name" value="LIPOPROTEIN-RELEASING SYSTEM TRANSMEMBRANE PROTEIN LOLE"/>
    <property type="match status" value="1"/>
</dbReference>
<dbReference type="InterPro" id="IPR051447">
    <property type="entry name" value="Lipoprotein-release_system"/>
</dbReference>
<feature type="domain" description="ABC3 transporter permease C-terminal" evidence="8">
    <location>
        <begin position="283"/>
        <end position="408"/>
    </location>
</feature>
<dbReference type="RefSeq" id="WP_176029137.1">
    <property type="nucleotide sequence ID" value="NZ_JBHSJV010000001.1"/>
</dbReference>
<sequence>MNFEYFIAKRLIKGKEHKSSISTPIIKIAIFAIALGMVMMLITIATGVGLQKKIREKVAAFNGHIVVSSYDNNQSIESLVPIDKNESFYPEFSSLEGIAHVQGVATKAGIIRTASDFEGIVVKGVGADYDWSTFEEYLVEGKIPDYDTSHPVNTEILISKHIADRLQLSIGDKANTYFLKKGKSSNPVPNIRSFVVTGIYSSGFQEFDEVFVLCDIRHIQRLNKWKENEIGNFEIFIDNFEHLEEKGVEVNETIYPVLYQETIASKYETIFEWLKLFDLNIIGIIAIIILVAGINMITALLVLILERTPMIGILKALGSSDWSIRKVFLYNAAYLIMIGLFWGNLIGLGLLWIQKLYGVIKLNPETYYVSTAPVHIDIGYVLLLNLGTLLLCLIMLLIPSYIVSKVSPVKAIRFE</sequence>
<dbReference type="InterPro" id="IPR003838">
    <property type="entry name" value="ABC3_permease_C"/>
</dbReference>
<keyword evidence="11" id="KW-1185">Reference proteome</keyword>
<evidence type="ECO:0000256" key="7">
    <source>
        <dbReference type="SAM" id="Phobius"/>
    </source>
</evidence>
<keyword evidence="5 7" id="KW-1133">Transmembrane helix</keyword>
<dbReference type="Pfam" id="PF12704">
    <property type="entry name" value="MacB_PCD"/>
    <property type="match status" value="1"/>
</dbReference>
<dbReference type="Proteomes" id="UP001597459">
    <property type="component" value="Unassembled WGS sequence"/>
</dbReference>
<dbReference type="EMBL" id="JBHULX010000017">
    <property type="protein sequence ID" value="MFD2591136.1"/>
    <property type="molecule type" value="Genomic_DNA"/>
</dbReference>
<feature type="transmembrane region" description="Helical" evidence="7">
    <location>
        <begin position="281"/>
        <end position="306"/>
    </location>
</feature>